<evidence type="ECO:0000256" key="10">
    <source>
        <dbReference type="ARBA" id="ARBA00032441"/>
    </source>
</evidence>
<keyword evidence="5" id="KW-0819">tRNA processing</keyword>
<gene>
    <name evidence="11" type="primary">tsaE</name>
    <name evidence="11" type="ORF">J2I46_02470</name>
</gene>
<evidence type="ECO:0000256" key="9">
    <source>
        <dbReference type="ARBA" id="ARBA00022842"/>
    </source>
</evidence>
<keyword evidence="4" id="KW-0963">Cytoplasm</keyword>
<evidence type="ECO:0000256" key="3">
    <source>
        <dbReference type="ARBA" id="ARBA00019010"/>
    </source>
</evidence>
<dbReference type="Proteomes" id="UP000664628">
    <property type="component" value="Unassembled WGS sequence"/>
</dbReference>
<evidence type="ECO:0000256" key="1">
    <source>
        <dbReference type="ARBA" id="ARBA00004496"/>
    </source>
</evidence>
<dbReference type="PANTHER" id="PTHR33540">
    <property type="entry name" value="TRNA THREONYLCARBAMOYLADENOSINE BIOSYNTHESIS PROTEIN TSAE"/>
    <property type="match status" value="1"/>
</dbReference>
<reference evidence="11 12" key="1">
    <citation type="submission" date="2021-03" db="EMBL/GenBank/DDBJ databases">
        <title>Fibrella sp. HMF5405 genome sequencing and assembly.</title>
        <authorList>
            <person name="Kang H."/>
            <person name="Kim H."/>
            <person name="Bae S."/>
            <person name="Joh K."/>
        </authorList>
    </citation>
    <scope>NUCLEOTIDE SEQUENCE [LARGE SCALE GENOMIC DNA]</scope>
    <source>
        <strain evidence="11 12">HMF5405</strain>
    </source>
</reference>
<dbReference type="Pfam" id="PF02367">
    <property type="entry name" value="TsaE"/>
    <property type="match status" value="1"/>
</dbReference>
<evidence type="ECO:0000256" key="4">
    <source>
        <dbReference type="ARBA" id="ARBA00022490"/>
    </source>
</evidence>
<evidence type="ECO:0000313" key="11">
    <source>
        <dbReference type="EMBL" id="MBO0947430.1"/>
    </source>
</evidence>
<sequence>MRLPSNRFSIRPAGHKLGSLISRSTNTEHARSAAHRFSYLYGLTFLPVTTTFAQLNELDAVAQALINEAANQHVWLFEGDMGVGKTTLIKALCRAVGVVSVVQSPTYGLVNEYSTKTGESVYHFDCYRLRNEAEAMDIGLEEYLDSGAYCFVEWPERIESLWPTHYYHVSLSADQAGIRMVTTQLK</sequence>
<keyword evidence="6" id="KW-0479">Metal-binding</keyword>
<accession>A0ABS3JBS6</accession>
<organism evidence="11 12">
    <name type="scientific">Fibrella forsythiae</name>
    <dbReference type="NCBI Taxonomy" id="2817061"/>
    <lineage>
        <taxon>Bacteria</taxon>
        <taxon>Pseudomonadati</taxon>
        <taxon>Bacteroidota</taxon>
        <taxon>Cytophagia</taxon>
        <taxon>Cytophagales</taxon>
        <taxon>Spirosomataceae</taxon>
        <taxon>Fibrella</taxon>
    </lineage>
</organism>
<evidence type="ECO:0000256" key="8">
    <source>
        <dbReference type="ARBA" id="ARBA00022840"/>
    </source>
</evidence>
<name>A0ABS3JBS6_9BACT</name>
<protein>
    <recommendedName>
        <fullName evidence="3">tRNA threonylcarbamoyladenosine biosynthesis protein TsaE</fullName>
    </recommendedName>
    <alternativeName>
        <fullName evidence="10">t(6)A37 threonylcarbamoyladenosine biosynthesis protein TsaE</fullName>
    </alternativeName>
</protein>
<dbReference type="EMBL" id="JAFMYW010000001">
    <property type="protein sequence ID" value="MBO0947430.1"/>
    <property type="molecule type" value="Genomic_DNA"/>
</dbReference>
<evidence type="ECO:0000256" key="5">
    <source>
        <dbReference type="ARBA" id="ARBA00022694"/>
    </source>
</evidence>
<evidence type="ECO:0000256" key="7">
    <source>
        <dbReference type="ARBA" id="ARBA00022741"/>
    </source>
</evidence>
<dbReference type="PANTHER" id="PTHR33540:SF2">
    <property type="entry name" value="TRNA THREONYLCARBAMOYLADENOSINE BIOSYNTHESIS PROTEIN TSAE"/>
    <property type="match status" value="1"/>
</dbReference>
<evidence type="ECO:0000313" key="12">
    <source>
        <dbReference type="Proteomes" id="UP000664628"/>
    </source>
</evidence>
<keyword evidence="9" id="KW-0460">Magnesium</keyword>
<comment type="caution">
    <text evidence="11">The sequence shown here is derived from an EMBL/GenBank/DDBJ whole genome shotgun (WGS) entry which is preliminary data.</text>
</comment>
<dbReference type="Gene3D" id="3.40.50.300">
    <property type="entry name" value="P-loop containing nucleotide triphosphate hydrolases"/>
    <property type="match status" value="1"/>
</dbReference>
<dbReference type="SUPFAM" id="SSF52540">
    <property type="entry name" value="P-loop containing nucleoside triphosphate hydrolases"/>
    <property type="match status" value="1"/>
</dbReference>
<comment type="similarity">
    <text evidence="2">Belongs to the TsaE family.</text>
</comment>
<comment type="subcellular location">
    <subcellularLocation>
        <location evidence="1">Cytoplasm</location>
    </subcellularLocation>
</comment>
<evidence type="ECO:0000256" key="6">
    <source>
        <dbReference type="ARBA" id="ARBA00022723"/>
    </source>
</evidence>
<keyword evidence="7" id="KW-0547">Nucleotide-binding</keyword>
<dbReference type="NCBIfam" id="TIGR00150">
    <property type="entry name" value="T6A_YjeE"/>
    <property type="match status" value="1"/>
</dbReference>
<keyword evidence="12" id="KW-1185">Reference proteome</keyword>
<dbReference type="InterPro" id="IPR027417">
    <property type="entry name" value="P-loop_NTPase"/>
</dbReference>
<proteinExistence type="inferred from homology"/>
<keyword evidence="8" id="KW-0067">ATP-binding</keyword>
<dbReference type="InterPro" id="IPR003442">
    <property type="entry name" value="T6A_TsaE"/>
</dbReference>
<evidence type="ECO:0000256" key="2">
    <source>
        <dbReference type="ARBA" id="ARBA00007599"/>
    </source>
</evidence>